<protein>
    <submittedName>
        <fullName evidence="2">Uncharacterized protein</fullName>
    </submittedName>
</protein>
<name>A0A382CPG5_9ZZZZ</name>
<sequence>MLDKITSGVAAATAIGISLISLAIVLQVVFGGSVPFLGGDVIGTIIGIVHQLGDAGLVGLIAAGILWRLLTSDDA</sequence>
<keyword evidence="1" id="KW-0812">Transmembrane</keyword>
<feature type="transmembrane region" description="Helical" evidence="1">
    <location>
        <begin position="7"/>
        <end position="30"/>
    </location>
</feature>
<feature type="transmembrane region" description="Helical" evidence="1">
    <location>
        <begin position="42"/>
        <end position="70"/>
    </location>
</feature>
<accession>A0A382CPG5</accession>
<evidence type="ECO:0000256" key="1">
    <source>
        <dbReference type="SAM" id="Phobius"/>
    </source>
</evidence>
<gene>
    <name evidence="2" type="ORF">METZ01_LOCUS180890</name>
</gene>
<reference evidence="2" key="1">
    <citation type="submission" date="2018-05" db="EMBL/GenBank/DDBJ databases">
        <authorList>
            <person name="Lanie J.A."/>
            <person name="Ng W.-L."/>
            <person name="Kazmierczak K.M."/>
            <person name="Andrzejewski T.M."/>
            <person name="Davidsen T.M."/>
            <person name="Wayne K.J."/>
            <person name="Tettelin H."/>
            <person name="Glass J.I."/>
            <person name="Rusch D."/>
            <person name="Podicherti R."/>
            <person name="Tsui H.-C.T."/>
            <person name="Winkler M.E."/>
        </authorList>
    </citation>
    <scope>NUCLEOTIDE SEQUENCE</scope>
</reference>
<organism evidence="2">
    <name type="scientific">marine metagenome</name>
    <dbReference type="NCBI Taxonomy" id="408172"/>
    <lineage>
        <taxon>unclassified sequences</taxon>
        <taxon>metagenomes</taxon>
        <taxon>ecological metagenomes</taxon>
    </lineage>
</organism>
<keyword evidence="1" id="KW-1133">Transmembrane helix</keyword>
<keyword evidence="1" id="KW-0472">Membrane</keyword>
<dbReference type="AlphaFoldDB" id="A0A382CPG5"/>
<proteinExistence type="predicted"/>
<evidence type="ECO:0000313" key="2">
    <source>
        <dbReference type="EMBL" id="SVB28036.1"/>
    </source>
</evidence>
<dbReference type="EMBL" id="UINC01035513">
    <property type="protein sequence ID" value="SVB28036.1"/>
    <property type="molecule type" value="Genomic_DNA"/>
</dbReference>